<sequence>MRMDRAGAAGPLIRGLGPSGFRVDENVYTALTLTPTRADAWTPPPLAELSERDLAGLLEGTPEFVLLGTGANLARPPRALVAALEARGIGVEAMDSRAAARAWGVLRAEDRQVVAALYPIDA</sequence>
<organism evidence="1 2">
    <name type="scientific">Sphingomonas hominis</name>
    <dbReference type="NCBI Taxonomy" id="2741495"/>
    <lineage>
        <taxon>Bacteria</taxon>
        <taxon>Pseudomonadati</taxon>
        <taxon>Pseudomonadota</taxon>
        <taxon>Alphaproteobacteria</taxon>
        <taxon>Sphingomonadales</taxon>
        <taxon>Sphingomonadaceae</taxon>
        <taxon>Sphingomonas</taxon>
    </lineage>
</organism>
<accession>A0ABX2JCB5</accession>
<dbReference type="Proteomes" id="UP000621447">
    <property type="component" value="Unassembled WGS sequence"/>
</dbReference>
<reference evidence="1 2" key="1">
    <citation type="submission" date="2020-06" db="EMBL/GenBank/DDBJ databases">
        <title>Sphingomonas hominis sp. nov., a member of the Sphingomonas, isolated from the hair of a 22-year-old girl.</title>
        <authorList>
            <person name="Zhang D.-F."/>
            <person name="Cui X.-W."/>
        </authorList>
    </citation>
    <scope>NUCLEOTIDE SEQUENCE [LARGE SCALE GENOMIC DNA]</scope>
    <source>
        <strain evidence="1 2">HHU CXW</strain>
    </source>
</reference>
<dbReference type="Gene3D" id="3.40.1230.10">
    <property type="entry name" value="MTH938-like"/>
    <property type="match status" value="1"/>
</dbReference>
<dbReference type="SUPFAM" id="SSF64076">
    <property type="entry name" value="MTH938-like"/>
    <property type="match status" value="1"/>
</dbReference>
<evidence type="ECO:0000313" key="1">
    <source>
        <dbReference type="EMBL" id="NTS63577.1"/>
    </source>
</evidence>
<dbReference type="InterPro" id="IPR007523">
    <property type="entry name" value="NDUFAF3/AAMDC"/>
</dbReference>
<dbReference type="InterPro" id="IPR036748">
    <property type="entry name" value="MTH938-like_sf"/>
</dbReference>
<name>A0ABX2JCB5_9SPHN</name>
<dbReference type="EMBL" id="JABULH010000001">
    <property type="protein sequence ID" value="NTS63577.1"/>
    <property type="molecule type" value="Genomic_DNA"/>
</dbReference>
<evidence type="ECO:0000313" key="2">
    <source>
        <dbReference type="Proteomes" id="UP000621447"/>
    </source>
</evidence>
<evidence type="ECO:0008006" key="3">
    <source>
        <dbReference type="Google" id="ProtNLM"/>
    </source>
</evidence>
<gene>
    <name evidence="1" type="ORF">HRV97_00205</name>
</gene>
<dbReference type="PANTHER" id="PTHR21192">
    <property type="entry name" value="NUCLEAR PROTEIN E3-3"/>
    <property type="match status" value="1"/>
</dbReference>
<protein>
    <recommendedName>
        <fullName evidence="3">Mth938-like domain-containing protein</fullName>
    </recommendedName>
</protein>
<proteinExistence type="predicted"/>
<dbReference type="PANTHER" id="PTHR21192:SF2">
    <property type="entry name" value="NADH DEHYDROGENASE [UBIQUINONE] 1 ALPHA SUBCOMPLEX ASSEMBLY FACTOR 3"/>
    <property type="match status" value="1"/>
</dbReference>
<dbReference type="Pfam" id="PF04430">
    <property type="entry name" value="DUF498"/>
    <property type="match status" value="1"/>
</dbReference>
<keyword evidence="2" id="KW-1185">Reference proteome</keyword>
<comment type="caution">
    <text evidence="1">The sequence shown here is derived from an EMBL/GenBank/DDBJ whole genome shotgun (WGS) entry which is preliminary data.</text>
</comment>